<comment type="function">
    <text evidence="5 7">Participates in transcription elongation, termination and antitermination.</text>
</comment>
<keyword evidence="1 5" id="KW-0806">Transcription termination</keyword>
<dbReference type="SMART" id="SM00739">
    <property type="entry name" value="KOW"/>
    <property type="match status" value="1"/>
</dbReference>
<evidence type="ECO:0000256" key="2">
    <source>
        <dbReference type="ARBA" id="ARBA00022814"/>
    </source>
</evidence>
<dbReference type="SUPFAM" id="SSF82679">
    <property type="entry name" value="N-utilization substance G protein NusG, N-terminal domain"/>
    <property type="match status" value="1"/>
</dbReference>
<evidence type="ECO:0000256" key="4">
    <source>
        <dbReference type="ARBA" id="ARBA00023163"/>
    </source>
</evidence>
<dbReference type="Proteomes" id="UP000092671">
    <property type="component" value="Unassembled WGS sequence"/>
</dbReference>
<dbReference type="Pfam" id="PF00467">
    <property type="entry name" value="KOW"/>
    <property type="match status" value="1"/>
</dbReference>
<keyword evidence="3 5" id="KW-0805">Transcription regulation</keyword>
<dbReference type="Gene3D" id="2.30.30.30">
    <property type="match status" value="1"/>
</dbReference>
<name>A0A1B8PM23_MORNO</name>
<dbReference type="GO" id="GO:0032784">
    <property type="term" value="P:regulation of DNA-templated transcription elongation"/>
    <property type="evidence" value="ECO:0007669"/>
    <property type="project" value="InterPro"/>
</dbReference>
<dbReference type="GO" id="GO:0006353">
    <property type="term" value="P:DNA-templated transcription termination"/>
    <property type="evidence" value="ECO:0007669"/>
    <property type="project" value="UniProtKB-UniRule"/>
</dbReference>
<dbReference type="AlphaFoldDB" id="A0A1B8PM23"/>
<dbReference type="HAMAP" id="MF_00948">
    <property type="entry name" value="NusG"/>
    <property type="match status" value="1"/>
</dbReference>
<keyword evidence="4 5" id="KW-0804">Transcription</keyword>
<sequence length="177" mass="20404">MMRWYIIQAFSGYEKQVQRALIERIKRSELSEYFGDVLVPTEEVIEMRDGKKRTVEHKLFPGYVLIEMEMREDTWHVVKDCPNISGFIGGTKDQPAPITKIEADRILNRINKSADAPRPKTMFEPGEEVLIIDGPFADFKGMVKKVDYEKSKLSLTVSVFSRPTDVEIEFAKVEKTV</sequence>
<feature type="domain" description="KOW" evidence="9">
    <location>
        <begin position="122"/>
        <end position="149"/>
    </location>
</feature>
<dbReference type="PRINTS" id="PR00338">
    <property type="entry name" value="NUSGTNSCPFCT"/>
</dbReference>
<dbReference type="GO" id="GO:0031564">
    <property type="term" value="P:transcription antitermination"/>
    <property type="evidence" value="ECO:0007669"/>
    <property type="project" value="UniProtKB-UniRule"/>
</dbReference>
<dbReference type="InterPro" id="IPR006645">
    <property type="entry name" value="NGN-like_dom"/>
</dbReference>
<dbReference type="SUPFAM" id="SSF50104">
    <property type="entry name" value="Translation proteins SH3-like domain"/>
    <property type="match status" value="1"/>
</dbReference>
<dbReference type="CDD" id="cd06091">
    <property type="entry name" value="KOW_NusG"/>
    <property type="match status" value="1"/>
</dbReference>
<dbReference type="GO" id="GO:0005829">
    <property type="term" value="C:cytosol"/>
    <property type="evidence" value="ECO:0007669"/>
    <property type="project" value="TreeGrafter"/>
</dbReference>
<dbReference type="CDD" id="cd09891">
    <property type="entry name" value="NGN_Bact_1"/>
    <property type="match status" value="1"/>
</dbReference>
<dbReference type="EMBL" id="LXTW01000003">
    <property type="protein sequence ID" value="OBX87089.1"/>
    <property type="molecule type" value="Genomic_DNA"/>
</dbReference>
<dbReference type="InterPro" id="IPR001062">
    <property type="entry name" value="Transcrpt_antiterm_NusG"/>
</dbReference>
<dbReference type="GO" id="GO:0006354">
    <property type="term" value="P:DNA-templated transcription elongation"/>
    <property type="evidence" value="ECO:0007669"/>
    <property type="project" value="UniProtKB-UniRule"/>
</dbReference>
<dbReference type="EMBL" id="LZDN01000002">
    <property type="protein sequence ID" value="OBX52032.1"/>
    <property type="molecule type" value="Genomic_DNA"/>
</dbReference>
<dbReference type="PANTHER" id="PTHR30265:SF2">
    <property type="entry name" value="TRANSCRIPTION TERMINATION_ANTITERMINATION PROTEIN NUSG"/>
    <property type="match status" value="1"/>
</dbReference>
<dbReference type="InterPro" id="IPR014722">
    <property type="entry name" value="Rib_uL2_dom2"/>
</dbReference>
<evidence type="ECO:0000256" key="6">
    <source>
        <dbReference type="NCBIfam" id="TIGR00922"/>
    </source>
</evidence>
<comment type="caution">
    <text evidence="10">The sequence shown here is derived from an EMBL/GenBank/DDBJ whole genome shotgun (WGS) entry which is preliminary data.</text>
</comment>
<evidence type="ECO:0000313" key="10">
    <source>
        <dbReference type="EMBL" id="OBX52032.1"/>
    </source>
</evidence>
<dbReference type="Gene3D" id="3.30.70.940">
    <property type="entry name" value="NusG, N-terminal domain"/>
    <property type="match status" value="1"/>
</dbReference>
<dbReference type="Pfam" id="PF02357">
    <property type="entry name" value="NusG"/>
    <property type="match status" value="1"/>
</dbReference>
<dbReference type="PANTHER" id="PTHR30265">
    <property type="entry name" value="RHO-INTERACTING TRANSCRIPTION TERMINATION FACTOR NUSG"/>
    <property type="match status" value="1"/>
</dbReference>
<evidence type="ECO:0000256" key="1">
    <source>
        <dbReference type="ARBA" id="ARBA00022472"/>
    </source>
</evidence>
<comment type="similarity">
    <text evidence="5 7">Belongs to the NusG family.</text>
</comment>
<reference evidence="11 12" key="1">
    <citation type="submission" date="2016-05" db="EMBL/GenBank/DDBJ databases">
        <title>Draft genome sequence of Moraxella nonliquefaciens CCUG 348T.</title>
        <authorList>
            <person name="Salva-Serra F."/>
            <person name="Engstrom-Jakobsson H."/>
            <person name="Thorell K."/>
            <person name="Gonzales-Siles L."/>
            <person name="Karlsson R."/>
            <person name="Boulund F."/>
            <person name="Engstrand L."/>
            <person name="Kristiansson E."/>
            <person name="Moore E."/>
        </authorList>
    </citation>
    <scope>NUCLEOTIDE SEQUENCE [LARGE SCALE GENOMIC DNA]</scope>
    <source>
        <strain evidence="11 12">CCUG 348</strain>
    </source>
</reference>
<evidence type="ECO:0000256" key="5">
    <source>
        <dbReference type="HAMAP-Rule" id="MF_00948"/>
    </source>
</evidence>
<gene>
    <name evidence="5" type="primary">nusG</name>
    <name evidence="11" type="ORF">A7456_07980</name>
    <name evidence="10" type="ORF">A9Z60_05600</name>
</gene>
<dbReference type="InterPro" id="IPR047050">
    <property type="entry name" value="NGN"/>
</dbReference>
<evidence type="ECO:0000313" key="12">
    <source>
        <dbReference type="Proteomes" id="UP000092575"/>
    </source>
</evidence>
<evidence type="ECO:0000259" key="9">
    <source>
        <dbReference type="SMART" id="SM00739"/>
    </source>
</evidence>
<reference evidence="10 13" key="2">
    <citation type="submission" date="2016-06" db="EMBL/GenBank/DDBJ databases">
        <title>Draft genome of Moraxella nonliquefaciens CCUG 60284.</title>
        <authorList>
            <person name="Salva-Serra F."/>
            <person name="Engstrom-Jakobsson H."/>
            <person name="Thorell K."/>
            <person name="Gonzales-Siles L."/>
            <person name="Karlsson R."/>
            <person name="Boulund F."/>
            <person name="Engstrand L."/>
            <person name="Kristiansson E."/>
            <person name="Moore E."/>
        </authorList>
    </citation>
    <scope>NUCLEOTIDE SEQUENCE [LARGE SCALE GENOMIC DNA]</scope>
    <source>
        <strain evidence="10 13">CCUG 60284</strain>
    </source>
</reference>
<dbReference type="SMART" id="SM00738">
    <property type="entry name" value="NGN"/>
    <property type="match status" value="1"/>
</dbReference>
<keyword evidence="2 5" id="KW-0889">Transcription antitermination</keyword>
<evidence type="ECO:0000313" key="11">
    <source>
        <dbReference type="EMBL" id="OBX87089.1"/>
    </source>
</evidence>
<dbReference type="InterPro" id="IPR043425">
    <property type="entry name" value="NusG-like"/>
</dbReference>
<organism evidence="10 13">
    <name type="scientific">Moraxella nonliquefaciens</name>
    <dbReference type="NCBI Taxonomy" id="478"/>
    <lineage>
        <taxon>Bacteria</taxon>
        <taxon>Pseudomonadati</taxon>
        <taxon>Pseudomonadota</taxon>
        <taxon>Gammaproteobacteria</taxon>
        <taxon>Moraxellales</taxon>
        <taxon>Moraxellaceae</taxon>
        <taxon>Moraxella</taxon>
    </lineage>
</organism>
<dbReference type="NCBIfam" id="TIGR00922">
    <property type="entry name" value="nusG"/>
    <property type="match status" value="1"/>
</dbReference>
<evidence type="ECO:0000313" key="13">
    <source>
        <dbReference type="Proteomes" id="UP000092671"/>
    </source>
</evidence>
<proteinExistence type="inferred from homology"/>
<accession>A0A1B8PM23</accession>
<dbReference type="InterPro" id="IPR005824">
    <property type="entry name" value="KOW"/>
</dbReference>
<feature type="domain" description="NusG-like N-terminal" evidence="8">
    <location>
        <begin position="1"/>
        <end position="110"/>
    </location>
</feature>
<dbReference type="FunFam" id="3.30.70.940:FF:000001">
    <property type="entry name" value="Transcription termination/antitermination protein NusG"/>
    <property type="match status" value="1"/>
</dbReference>
<protein>
    <recommendedName>
        <fullName evidence="5 6">Transcription termination/antitermination protein NusG</fullName>
    </recommendedName>
</protein>
<dbReference type="RefSeq" id="WP_066886021.1">
    <property type="nucleotide sequence ID" value="NZ_CP065728.1"/>
</dbReference>
<evidence type="ECO:0000256" key="3">
    <source>
        <dbReference type="ARBA" id="ARBA00023015"/>
    </source>
</evidence>
<evidence type="ECO:0000259" key="8">
    <source>
        <dbReference type="SMART" id="SM00738"/>
    </source>
</evidence>
<evidence type="ECO:0000256" key="7">
    <source>
        <dbReference type="RuleBase" id="RU000538"/>
    </source>
</evidence>
<dbReference type="STRING" id="478.A7456_07980"/>
<dbReference type="Proteomes" id="UP000092575">
    <property type="component" value="Unassembled WGS sequence"/>
</dbReference>
<dbReference type="InterPro" id="IPR036735">
    <property type="entry name" value="NGN_dom_sf"/>
</dbReference>
<dbReference type="InterPro" id="IPR008991">
    <property type="entry name" value="Translation_prot_SH3-like_sf"/>
</dbReference>